<reference evidence="2" key="2">
    <citation type="journal article" date="2015" name="Fish Shellfish Immunol.">
        <title>Early steps in the European eel (Anguilla anguilla)-Vibrio vulnificus interaction in the gills: Role of the RtxA13 toxin.</title>
        <authorList>
            <person name="Callol A."/>
            <person name="Pajuelo D."/>
            <person name="Ebbesson L."/>
            <person name="Teles M."/>
            <person name="MacKenzie S."/>
            <person name="Amaro C."/>
        </authorList>
    </citation>
    <scope>NUCLEOTIDE SEQUENCE</scope>
</reference>
<keyword evidence="1" id="KW-1133">Transmembrane helix</keyword>
<proteinExistence type="predicted"/>
<reference evidence="2" key="1">
    <citation type="submission" date="2014-11" db="EMBL/GenBank/DDBJ databases">
        <authorList>
            <person name="Amaro Gonzalez C."/>
        </authorList>
    </citation>
    <scope>NUCLEOTIDE SEQUENCE</scope>
</reference>
<accession>A0A0E9W8S7</accession>
<feature type="transmembrane region" description="Helical" evidence="1">
    <location>
        <begin position="20"/>
        <end position="38"/>
    </location>
</feature>
<protein>
    <submittedName>
        <fullName evidence="2">Uncharacterized protein</fullName>
    </submittedName>
</protein>
<organism evidence="2">
    <name type="scientific">Anguilla anguilla</name>
    <name type="common">European freshwater eel</name>
    <name type="synonym">Muraena anguilla</name>
    <dbReference type="NCBI Taxonomy" id="7936"/>
    <lineage>
        <taxon>Eukaryota</taxon>
        <taxon>Metazoa</taxon>
        <taxon>Chordata</taxon>
        <taxon>Craniata</taxon>
        <taxon>Vertebrata</taxon>
        <taxon>Euteleostomi</taxon>
        <taxon>Actinopterygii</taxon>
        <taxon>Neopterygii</taxon>
        <taxon>Teleostei</taxon>
        <taxon>Anguilliformes</taxon>
        <taxon>Anguillidae</taxon>
        <taxon>Anguilla</taxon>
    </lineage>
</organism>
<keyword evidence="1" id="KW-0812">Transmembrane</keyword>
<dbReference type="EMBL" id="GBXM01022694">
    <property type="protein sequence ID" value="JAH85883.1"/>
    <property type="molecule type" value="Transcribed_RNA"/>
</dbReference>
<name>A0A0E9W8S7_ANGAN</name>
<sequence>MELFKTPLCLDGLAKVTAKYLIYSPAVLALTHYVLTWISCNSLPEKKSHTYI</sequence>
<keyword evidence="1" id="KW-0472">Membrane</keyword>
<evidence type="ECO:0000256" key="1">
    <source>
        <dbReference type="SAM" id="Phobius"/>
    </source>
</evidence>
<dbReference type="AlphaFoldDB" id="A0A0E9W8S7"/>
<evidence type="ECO:0000313" key="2">
    <source>
        <dbReference type="EMBL" id="JAH85883.1"/>
    </source>
</evidence>